<comment type="caution">
    <text evidence="1">The sequence shown here is derived from an EMBL/GenBank/DDBJ whole genome shotgun (WGS) entry which is preliminary data.</text>
</comment>
<organism evidence="1 2">
    <name type="scientific">Neofusicoccum parvum</name>
    <dbReference type="NCBI Taxonomy" id="310453"/>
    <lineage>
        <taxon>Eukaryota</taxon>
        <taxon>Fungi</taxon>
        <taxon>Dikarya</taxon>
        <taxon>Ascomycota</taxon>
        <taxon>Pezizomycotina</taxon>
        <taxon>Dothideomycetes</taxon>
        <taxon>Dothideomycetes incertae sedis</taxon>
        <taxon>Botryosphaeriales</taxon>
        <taxon>Botryosphaeriaceae</taxon>
        <taxon>Neofusicoccum</taxon>
    </lineage>
</organism>
<name>A0ACB5SI17_9PEZI</name>
<evidence type="ECO:0000313" key="2">
    <source>
        <dbReference type="Proteomes" id="UP001165186"/>
    </source>
</evidence>
<evidence type="ECO:0000313" key="1">
    <source>
        <dbReference type="EMBL" id="GME42138.1"/>
    </source>
</evidence>
<protein>
    <submittedName>
        <fullName evidence="1">Uncharacterized protein</fullName>
    </submittedName>
</protein>
<keyword evidence="2" id="KW-1185">Reference proteome</keyword>
<gene>
    <name evidence="1" type="primary">g9155</name>
    <name evidence="1" type="ORF">NpPPO83_00009155</name>
</gene>
<reference evidence="1" key="1">
    <citation type="submission" date="2024-09" db="EMBL/GenBank/DDBJ databases">
        <title>Draft Genome Sequences of Neofusicoccum parvum.</title>
        <authorList>
            <person name="Ashida A."/>
            <person name="Camagna M."/>
            <person name="Tanaka A."/>
            <person name="Takemoto D."/>
        </authorList>
    </citation>
    <scope>NUCLEOTIDE SEQUENCE</scope>
    <source>
        <strain evidence="1">PPO83</strain>
    </source>
</reference>
<accession>A0ACB5SI17</accession>
<dbReference type="EMBL" id="BSXG01000101">
    <property type="protein sequence ID" value="GME42138.1"/>
    <property type="molecule type" value="Genomic_DNA"/>
</dbReference>
<proteinExistence type="predicted"/>
<sequence length="303" mass="32589">MDFDIDCQTEKLEDGFDTHDCIQGGGASIELNGFWAHMDLYTNLSQNWDFEASIYRIPLSYSLKLLGVGSASLVWEPFLIGGYQLNGSIEIDYGFELTVPDGVGLLFNLSDPDKSTQSKFNSTDGWNITALPFNANAAVDAITITLGLRNALGMHFHFDTNLLPDVTAGAYLDFPVISTKITPLHSGVNASCQPLADSSAADKDVAERVLTNVYHIEPSAVVDVGFYGEILHQDGTLSVYNNTDDPWPLPTACLNFDADAGTYSAAADVIKDATGAGRRTVDPFSAQQLAVGVLCLAAAFMLV</sequence>
<dbReference type="Proteomes" id="UP001165186">
    <property type="component" value="Unassembled WGS sequence"/>
</dbReference>